<dbReference type="EMBL" id="DSUJ01000008">
    <property type="protein sequence ID" value="HFI91192.1"/>
    <property type="molecule type" value="Genomic_DNA"/>
</dbReference>
<dbReference type="SUPFAM" id="SSF55874">
    <property type="entry name" value="ATPase domain of HSP90 chaperone/DNA topoisomerase II/histidine kinase"/>
    <property type="match status" value="1"/>
</dbReference>
<dbReference type="SUPFAM" id="SSF63829">
    <property type="entry name" value="Calcium-dependent phosphotriesterase"/>
    <property type="match status" value="2"/>
</dbReference>
<dbReference type="Gene3D" id="1.20.5.1930">
    <property type="match status" value="1"/>
</dbReference>
<dbReference type="PROSITE" id="PS50109">
    <property type="entry name" value="HIS_KIN"/>
    <property type="match status" value="1"/>
</dbReference>
<comment type="caution">
    <text evidence="4">The sequence shown here is derived from an EMBL/GenBank/DDBJ whole genome shotgun (WGS) entry which is preliminary data.</text>
</comment>
<dbReference type="InterPro" id="IPR005467">
    <property type="entry name" value="His_kinase_dom"/>
</dbReference>
<dbReference type="Pfam" id="PF02518">
    <property type="entry name" value="HATPase_c"/>
    <property type="match status" value="1"/>
</dbReference>
<evidence type="ECO:0000259" key="3">
    <source>
        <dbReference type="PROSITE" id="PS50109"/>
    </source>
</evidence>
<dbReference type="AlphaFoldDB" id="A0A7V2ZJL8"/>
<keyword evidence="2" id="KW-1133">Transmembrane helix</keyword>
<evidence type="ECO:0000256" key="1">
    <source>
        <dbReference type="ARBA" id="ARBA00022553"/>
    </source>
</evidence>
<evidence type="ECO:0000313" key="4">
    <source>
        <dbReference type="EMBL" id="HFI91192.1"/>
    </source>
</evidence>
<sequence>MKSHSFKKFLLLLLFFTFITATNAFCQKYFFKKYTEADGLVQGTVREIYQDSKGRMWFGTVDGLSIYDGSEFINYQQEDGLTVPIVSGFLEISDGVMLVATLGNGIEVFLKKPYQKDSVIYTIKEKEYLIDPRVNQIKRDKYGNIWICTEVGITKWLFENNSFTKVIHETNFDGLGELQVYNVSFGQNEKVYFATGKGLLEYSNNQYRLIDKEINKKHEPVFYVFIDSKNTVWFSTLSKFYFLKENKFHEFNLQGKSLEAAVNAISERNENELIIGSLGKIIVIKDNRIEVIDEKNGYTEKASLSLFLDREDNLWVGSLEGVSRLNRSSFRFINNGSVVLNNPQLIKTDKQIFLGNSNGLFQIRNFNLARSAEFNQIESFRVIDYLKEGHNNWFATNKGVILINSEKKIIYNELNSLPHNFVYSIAKDLTGIIWILTQGGLAYIKNGVLYNFKTKSESGWKFSDLNCQNILSSTSIRKVVVDSQNTKWITTWRDGLVRIRNDSIYRFTEKDGLKDLRIRSLYLDSHNNLWVGTRFNGVYKYDGTTFFNYSTKDGLSSNWIFSISEDYKGNYWFCTSKGICRYDGKNWIIFGAADGIYGGEILNCFSKDSIVWFNSWEQIFYYLPDATDEQKIKPTVFFKQISLLEDKLQTHEENFLPYKFTPSQLLNIKFKSDPVEINYSNNTIIFEFSGTSYVGEKQVYYIYKLDGFDKNWTEKASRNYVTYTHLPPGNYTFSVYSINRFGERSETPATFSFTILSPFWLRWWFLASVILLFILLISSINYLVYKSKIKEALRIEKIRSKISTDLHDEIGTSLSSIAIFTELVKREGKFKDEKMKEKLERIENTARELVDKMSDIVWMINPGNDTFNDALLKMKDYALNILESKNIDIAFDLDEVEKNFVLPMELRRNLLLIFKELITNAAKYSNASLVRIGLKVINDDSHKIVLVVEDDGIGFDLNLTLNGNGINNIRQRTKNIGGTCKIVSAKGQGTKATVEIPIL</sequence>
<dbReference type="CDD" id="cd16917">
    <property type="entry name" value="HATPase_UhpB-NarQ-NarX-like"/>
    <property type="match status" value="1"/>
</dbReference>
<dbReference type="Gene3D" id="2.130.10.10">
    <property type="entry name" value="YVTN repeat-like/Quinoprotein amine dehydrogenase"/>
    <property type="match status" value="4"/>
</dbReference>
<dbReference type="PANTHER" id="PTHR43547">
    <property type="entry name" value="TWO-COMPONENT HISTIDINE KINASE"/>
    <property type="match status" value="1"/>
</dbReference>
<protein>
    <recommendedName>
        <fullName evidence="3">Histidine kinase domain-containing protein</fullName>
    </recommendedName>
</protein>
<gene>
    <name evidence="4" type="ORF">ENS31_06615</name>
</gene>
<keyword evidence="2" id="KW-0472">Membrane</keyword>
<dbReference type="GO" id="GO:0000155">
    <property type="term" value="F:phosphorelay sensor kinase activity"/>
    <property type="evidence" value="ECO:0007669"/>
    <property type="project" value="InterPro"/>
</dbReference>
<proteinExistence type="predicted"/>
<dbReference type="InterPro" id="IPR013783">
    <property type="entry name" value="Ig-like_fold"/>
</dbReference>
<dbReference type="InterPro" id="IPR011712">
    <property type="entry name" value="Sig_transdc_His_kin_sub3_dim/P"/>
</dbReference>
<evidence type="ECO:0000256" key="2">
    <source>
        <dbReference type="SAM" id="Phobius"/>
    </source>
</evidence>
<keyword evidence="2" id="KW-0812">Transmembrane</keyword>
<dbReference type="InterPro" id="IPR003594">
    <property type="entry name" value="HATPase_dom"/>
</dbReference>
<dbReference type="InterPro" id="IPR036890">
    <property type="entry name" value="HATPase_C_sf"/>
</dbReference>
<dbReference type="InterPro" id="IPR011123">
    <property type="entry name" value="Y_Y_Y"/>
</dbReference>
<reference evidence="4" key="1">
    <citation type="journal article" date="2020" name="mSystems">
        <title>Genome- and Community-Level Interaction Insights into Carbon Utilization and Element Cycling Functions of Hydrothermarchaeota in Hydrothermal Sediment.</title>
        <authorList>
            <person name="Zhou Z."/>
            <person name="Liu Y."/>
            <person name="Xu W."/>
            <person name="Pan J."/>
            <person name="Luo Z.H."/>
            <person name="Li M."/>
        </authorList>
    </citation>
    <scope>NUCLEOTIDE SEQUENCE [LARGE SCALE GENOMIC DNA]</scope>
    <source>
        <strain evidence="4">SpSt-479</strain>
    </source>
</reference>
<accession>A0A7V2ZJL8</accession>
<dbReference type="InterPro" id="IPR015943">
    <property type="entry name" value="WD40/YVTN_repeat-like_dom_sf"/>
</dbReference>
<dbReference type="InterPro" id="IPR011110">
    <property type="entry name" value="Reg_prop"/>
</dbReference>
<dbReference type="GO" id="GO:0016020">
    <property type="term" value="C:membrane"/>
    <property type="evidence" value="ECO:0007669"/>
    <property type="project" value="InterPro"/>
</dbReference>
<organism evidence="4">
    <name type="scientific">Ignavibacterium album</name>
    <dbReference type="NCBI Taxonomy" id="591197"/>
    <lineage>
        <taxon>Bacteria</taxon>
        <taxon>Pseudomonadati</taxon>
        <taxon>Ignavibacteriota</taxon>
        <taxon>Ignavibacteria</taxon>
        <taxon>Ignavibacteriales</taxon>
        <taxon>Ignavibacteriaceae</taxon>
        <taxon>Ignavibacterium</taxon>
    </lineage>
</organism>
<dbReference type="Gene3D" id="3.30.565.10">
    <property type="entry name" value="Histidine kinase-like ATPase, C-terminal domain"/>
    <property type="match status" value="1"/>
</dbReference>
<dbReference type="GO" id="GO:0046983">
    <property type="term" value="F:protein dimerization activity"/>
    <property type="evidence" value="ECO:0007669"/>
    <property type="project" value="InterPro"/>
</dbReference>
<keyword evidence="1" id="KW-0597">Phosphoprotein</keyword>
<dbReference type="Gene3D" id="2.60.40.10">
    <property type="entry name" value="Immunoglobulins"/>
    <property type="match status" value="1"/>
</dbReference>
<dbReference type="Pfam" id="PF07495">
    <property type="entry name" value="Y_Y_Y"/>
    <property type="match status" value="1"/>
</dbReference>
<feature type="transmembrane region" description="Helical" evidence="2">
    <location>
        <begin position="763"/>
        <end position="785"/>
    </location>
</feature>
<dbReference type="PANTHER" id="PTHR43547:SF2">
    <property type="entry name" value="HYBRID SIGNAL TRANSDUCTION HISTIDINE KINASE C"/>
    <property type="match status" value="1"/>
</dbReference>
<name>A0A7V2ZJL8_9BACT</name>
<feature type="domain" description="Histidine kinase" evidence="3">
    <location>
        <begin position="805"/>
        <end position="999"/>
    </location>
</feature>
<dbReference type="Pfam" id="PF07730">
    <property type="entry name" value="HisKA_3"/>
    <property type="match status" value="1"/>
</dbReference>
<dbReference type="Pfam" id="PF07494">
    <property type="entry name" value="Reg_prop"/>
    <property type="match status" value="3"/>
</dbReference>